<feature type="domain" description="AAA+ ATPase" evidence="6">
    <location>
        <begin position="759"/>
        <end position="895"/>
    </location>
</feature>
<dbReference type="PANTHER" id="PTHR45644:SF56">
    <property type="entry name" value="AAA ATPASE, PUTATIVE (AFU_ORTHOLOGUE AFUA_2G12920)-RELATED"/>
    <property type="match status" value="1"/>
</dbReference>
<dbReference type="SUPFAM" id="SSF52540">
    <property type="entry name" value="P-loop containing nucleoside triphosphate hydrolases"/>
    <property type="match status" value="1"/>
</dbReference>
<dbReference type="Pfam" id="PF17862">
    <property type="entry name" value="AAA_lid_3"/>
    <property type="match status" value="1"/>
</dbReference>
<dbReference type="SMART" id="SM00382">
    <property type="entry name" value="AAA"/>
    <property type="match status" value="1"/>
</dbReference>
<comment type="subcellular location">
    <subcellularLocation>
        <location evidence="1">Mitochondrion outer membrane</location>
        <topology evidence="1">Single-pass membrane protein</topology>
    </subcellularLocation>
</comment>
<keyword evidence="2" id="KW-0547">Nucleotide-binding</keyword>
<reference evidence="7" key="1">
    <citation type="submission" date="2021-03" db="EMBL/GenBank/DDBJ databases">
        <authorList>
            <person name="Tagirdzhanova G."/>
        </authorList>
    </citation>
    <scope>NUCLEOTIDE SEQUENCE</scope>
</reference>
<keyword evidence="4" id="KW-0067">ATP-binding</keyword>
<comment type="caution">
    <text evidence="7">The sequence shown here is derived from an EMBL/GenBank/DDBJ whole genome shotgun (WGS) entry which is preliminary data.</text>
</comment>
<dbReference type="GO" id="GO:0005524">
    <property type="term" value="F:ATP binding"/>
    <property type="evidence" value="ECO:0007669"/>
    <property type="project" value="UniProtKB-KW"/>
</dbReference>
<organism evidence="7 8">
    <name type="scientific">Gomphillus americanus</name>
    <dbReference type="NCBI Taxonomy" id="1940652"/>
    <lineage>
        <taxon>Eukaryota</taxon>
        <taxon>Fungi</taxon>
        <taxon>Dikarya</taxon>
        <taxon>Ascomycota</taxon>
        <taxon>Pezizomycotina</taxon>
        <taxon>Lecanoromycetes</taxon>
        <taxon>OSLEUM clade</taxon>
        <taxon>Ostropomycetidae</taxon>
        <taxon>Ostropales</taxon>
        <taxon>Graphidaceae</taxon>
        <taxon>Gomphilloideae</taxon>
        <taxon>Gomphillus</taxon>
    </lineage>
</organism>
<dbReference type="AlphaFoldDB" id="A0A8H3IQK3"/>
<evidence type="ECO:0000256" key="5">
    <source>
        <dbReference type="SAM" id="MobiDB-lite"/>
    </source>
</evidence>
<evidence type="ECO:0000256" key="3">
    <source>
        <dbReference type="ARBA" id="ARBA00022787"/>
    </source>
</evidence>
<dbReference type="InterPro" id="IPR041569">
    <property type="entry name" value="AAA_lid_3"/>
</dbReference>
<evidence type="ECO:0000313" key="7">
    <source>
        <dbReference type="EMBL" id="CAF9929725.1"/>
    </source>
</evidence>
<gene>
    <name evidence="7" type="ORF">GOMPHAMPRED_005465</name>
</gene>
<evidence type="ECO:0000256" key="1">
    <source>
        <dbReference type="ARBA" id="ARBA00004572"/>
    </source>
</evidence>
<keyword evidence="3" id="KW-0472">Membrane</keyword>
<protein>
    <recommendedName>
        <fullName evidence="6">AAA+ ATPase domain-containing protein</fullName>
    </recommendedName>
</protein>
<dbReference type="InterPro" id="IPR027417">
    <property type="entry name" value="P-loop_NTPase"/>
</dbReference>
<dbReference type="InterPro" id="IPR003593">
    <property type="entry name" value="AAA+_ATPase"/>
</dbReference>
<dbReference type="Proteomes" id="UP000664169">
    <property type="component" value="Unassembled WGS sequence"/>
</dbReference>
<dbReference type="Pfam" id="PF00004">
    <property type="entry name" value="AAA"/>
    <property type="match status" value="1"/>
</dbReference>
<sequence>MHNAIRPLTGASICVQSHLPCRNISGRRYLLSRRNFQTTHLRKDNTQAINDGPGGSAGGANSISSVKSEDTESVIDWTKFERALDQGKTLLNDADKYWPGITAISGKIIPQTLRESWRQNADNKNGSENRRSWRNRTSRHSREDDISYIPKQARWLPEEIKRFSSGIPRWFLERNIELHTDMPDVTDLVCVDYDDLTGGKVDDGGKTTKDKRTSGVNGKEEPLLFAEDVNSPQVFDAPISSEVGTARYRIKHELFSEIEALARAGLKSATSMKQEDASVSRPHLILQSPKAGGNLFLSCVARKVAKSLGADYIQLDPTTISELIVDSGIELPERLSDSLKLLGYDAYHLDEDLEIQEEEEYDLDDSRDEPVDFKSFQSVVDSVLRRGNTSSSNSPGKASYKFNVLVPKLIGTSGSSDAFSGSWAESVPILKDSQKDSADKDLQYRMLMDQFLDSTFSKSPSDKTKNQSVAEVRRPLVLLIEDYLELQTTKAGGIVLDKIHELVQDRRIMGQEILIIGLSSSEDLFPATTVEGWQKMENIPNQNTCRTIITIPSFAGYHSVFEQDERNRTRLLNIRNFQDMLRRLAWNKEVLGDWCWQQASQLNEATFVDVSKQQASPFERTVWSAHRLNRVATLALGLITEERPRVDEELAAEALNMSIDSDVDKFNFFLAHEKLLTQKQTDAAVDLKPDGQNTVSKVRKNANSHEKRLLHGVIDKKDIKTKFSSVHAPESTIKSLKTLTSLSLHRPDAFGYGVLANDKIPGLLLYGPPGTGKTLLAKAVAGESGATVLEVSGSDIYDMYVGEGEKNVRAIFTLAEKLSPCVVFIDEADAILGSRSTPGNRTTHRELINQFLREWDGLSSKNSSAFIMVATNRPFDLDDAVLRRLPRRLLVDLPTEKDRETILKIHLADEKLDESISVESLAQRTPFYSGSDLKNVCVAAALQAVQEEYDAKITFENEQANKATPEAHSYPPIRTLTQAHFEKALADISASISEDMSSLTAIRKFDEKYGDHRGRKPKGGLGFGMRSTADTERERREDGRVRREVLVNV</sequence>
<feature type="region of interest" description="Disordered" evidence="5">
    <location>
        <begin position="1009"/>
        <end position="1041"/>
    </location>
</feature>
<name>A0A8H3IQK3_9LECA</name>
<accession>A0A8H3IQK3</accession>
<evidence type="ECO:0000256" key="2">
    <source>
        <dbReference type="ARBA" id="ARBA00022741"/>
    </source>
</evidence>
<dbReference type="Gene3D" id="3.40.50.300">
    <property type="entry name" value="P-loop containing nucleotide triphosphate hydrolases"/>
    <property type="match status" value="1"/>
</dbReference>
<dbReference type="InterPro" id="IPR056027">
    <property type="entry name" value="DUF7608"/>
</dbReference>
<evidence type="ECO:0000259" key="6">
    <source>
        <dbReference type="SMART" id="SM00382"/>
    </source>
</evidence>
<keyword evidence="8" id="KW-1185">Reference proteome</keyword>
<dbReference type="EMBL" id="CAJPDQ010000033">
    <property type="protein sequence ID" value="CAF9929725.1"/>
    <property type="molecule type" value="Genomic_DNA"/>
</dbReference>
<dbReference type="Pfam" id="PF24581">
    <property type="entry name" value="DUF7608"/>
    <property type="match status" value="1"/>
</dbReference>
<keyword evidence="3" id="KW-0496">Mitochondrion</keyword>
<evidence type="ECO:0000313" key="8">
    <source>
        <dbReference type="Proteomes" id="UP000664169"/>
    </source>
</evidence>
<feature type="region of interest" description="Disordered" evidence="5">
    <location>
        <begin position="119"/>
        <end position="144"/>
    </location>
</feature>
<feature type="region of interest" description="Disordered" evidence="5">
    <location>
        <begin position="41"/>
        <end position="67"/>
    </location>
</feature>
<keyword evidence="3" id="KW-1000">Mitochondrion outer membrane</keyword>
<dbReference type="InterPro" id="IPR051701">
    <property type="entry name" value="Mito_OM_Translocase_MSP1"/>
</dbReference>
<dbReference type="InterPro" id="IPR003959">
    <property type="entry name" value="ATPase_AAA_core"/>
</dbReference>
<proteinExistence type="predicted"/>
<dbReference type="OrthoDB" id="39734at2759"/>
<dbReference type="GO" id="GO:0016887">
    <property type="term" value="F:ATP hydrolysis activity"/>
    <property type="evidence" value="ECO:0007669"/>
    <property type="project" value="InterPro"/>
</dbReference>
<dbReference type="Gene3D" id="1.10.8.60">
    <property type="match status" value="1"/>
</dbReference>
<feature type="compositionally biased region" description="Basic and acidic residues" evidence="5">
    <location>
        <begin position="1029"/>
        <end position="1041"/>
    </location>
</feature>
<dbReference type="GO" id="GO:0005741">
    <property type="term" value="C:mitochondrial outer membrane"/>
    <property type="evidence" value="ECO:0007669"/>
    <property type="project" value="UniProtKB-SubCell"/>
</dbReference>
<evidence type="ECO:0000256" key="4">
    <source>
        <dbReference type="ARBA" id="ARBA00022840"/>
    </source>
</evidence>
<dbReference type="PANTHER" id="PTHR45644">
    <property type="entry name" value="AAA ATPASE, PUTATIVE (AFU_ORTHOLOGUE AFUA_2G12920)-RELATED-RELATED"/>
    <property type="match status" value="1"/>
</dbReference>